<evidence type="ECO:0000256" key="5">
    <source>
        <dbReference type="ARBA" id="ARBA00022771"/>
    </source>
</evidence>
<feature type="repeat" description="CXXCXGXG motif" evidence="12">
    <location>
        <begin position="151"/>
        <end position="158"/>
    </location>
</feature>
<sequence length="376" mass="41994">MTELDYYEVLEISRDADKSTIKKAYRKMAMKYHPDKNPDNSEAEDKFKAVNEAYQVLSDDEKRAIYDRYGKEGLEGHGQGGGFSSAGFDDLSSIFEEMFGSAFGGADFGGGRRRRKSYNYNLDIGIEVEVEFNEAVFGATKDITYKYKDACQACKGTGAKDGKLSTCSTCQGQGQVHMRQGFMTFAQTCPNCQGTGESKAQDCKKCNGTGYHEKEESFEVTIPEGVNDGNRIRVSRKGNIAPDGTRGDLYIQISVKEDSHFVRHGDDIYIEVPLFFTQVALGGSIKIPSLRGELDLEIPAGTKDKEQFKFRNEGVKSVQGYGKGDLIVQIKITYPKSLNNEQKELLTKLQESFGIESKPHESSFESMFDKVKKWFS</sequence>
<evidence type="ECO:0000256" key="6">
    <source>
        <dbReference type="ARBA" id="ARBA00022833"/>
    </source>
</evidence>
<comment type="caution">
    <text evidence="16">The sequence shown here is derived from an EMBL/GenBank/DDBJ whole genome shotgun (WGS) entry which is preliminary data.</text>
</comment>
<dbReference type="FunFam" id="2.60.260.20:FF:000005">
    <property type="entry name" value="Chaperone protein dnaJ 1, mitochondrial"/>
    <property type="match status" value="1"/>
</dbReference>
<dbReference type="GO" id="GO:0006260">
    <property type="term" value="P:DNA replication"/>
    <property type="evidence" value="ECO:0007669"/>
    <property type="project" value="UniProtKB-KW"/>
</dbReference>
<evidence type="ECO:0000256" key="3">
    <source>
        <dbReference type="ARBA" id="ARBA00022723"/>
    </source>
</evidence>
<dbReference type="Pfam" id="PF00226">
    <property type="entry name" value="DnaJ"/>
    <property type="match status" value="1"/>
</dbReference>
<feature type="binding site" evidence="12">
    <location>
        <position position="203"/>
    </location>
    <ligand>
        <name>Zn(2+)</name>
        <dbReference type="ChEBI" id="CHEBI:29105"/>
        <label>1</label>
    </ligand>
</feature>
<dbReference type="PRINTS" id="PR00625">
    <property type="entry name" value="JDOMAIN"/>
</dbReference>
<feature type="repeat" description="CXXCXGXG motif" evidence="12">
    <location>
        <begin position="203"/>
        <end position="210"/>
    </location>
</feature>
<dbReference type="PROSITE" id="PS00636">
    <property type="entry name" value="DNAJ_1"/>
    <property type="match status" value="1"/>
</dbReference>
<evidence type="ECO:0000256" key="9">
    <source>
        <dbReference type="ARBA" id="ARBA00053423"/>
    </source>
</evidence>
<dbReference type="Gene3D" id="2.10.230.10">
    <property type="entry name" value="Heat shock protein DnaJ, cysteine-rich domain"/>
    <property type="match status" value="1"/>
</dbReference>
<dbReference type="SUPFAM" id="SSF46565">
    <property type="entry name" value="Chaperone J-domain"/>
    <property type="match status" value="1"/>
</dbReference>
<feature type="repeat" description="CXXCXGXG motif" evidence="12">
    <location>
        <begin position="189"/>
        <end position="196"/>
    </location>
</feature>
<comment type="function">
    <text evidence="9 12">Participates actively in the response to hyperosmotic and heat shock by preventing the aggregation of stress-denatured proteins and by disaggregating proteins, also in an autonomous, DnaK-independent fashion. Unfolded proteins bind initially to DnaJ; upon interaction with the DnaJ-bound protein, DnaK hydrolyzes its bound ATP, resulting in the formation of a stable complex. GrpE releases ADP from DnaK; ATP binding to DnaK triggers the release of the substrate protein, thus completing the reaction cycle. Several rounds of ATP-dependent interactions between DnaJ, DnaK and GrpE are required for fully efficient folding. Also involved, together with DnaK and GrpE, in the DNA replication of plasmids through activation of initiation proteins.</text>
</comment>
<dbReference type="NCBIfam" id="NF008035">
    <property type="entry name" value="PRK10767.1"/>
    <property type="match status" value="1"/>
</dbReference>
<dbReference type="AlphaFoldDB" id="A0A2N1IZR0"/>
<evidence type="ECO:0000256" key="4">
    <source>
        <dbReference type="ARBA" id="ARBA00022737"/>
    </source>
</evidence>
<dbReference type="NCBIfam" id="TIGR02349">
    <property type="entry name" value="DnaJ_bact"/>
    <property type="match status" value="1"/>
</dbReference>
<dbReference type="EMBL" id="NXIF01000055">
    <property type="protein sequence ID" value="PKI79787.1"/>
    <property type="molecule type" value="Genomic_DNA"/>
</dbReference>
<dbReference type="GO" id="GO:0042026">
    <property type="term" value="P:protein refolding"/>
    <property type="evidence" value="ECO:0007669"/>
    <property type="project" value="TreeGrafter"/>
</dbReference>
<dbReference type="Proteomes" id="UP000233248">
    <property type="component" value="Unassembled WGS sequence"/>
</dbReference>
<dbReference type="GO" id="GO:0031072">
    <property type="term" value="F:heat shock protein binding"/>
    <property type="evidence" value="ECO:0007669"/>
    <property type="project" value="InterPro"/>
</dbReference>
<keyword evidence="6 12" id="KW-0862">Zinc</keyword>
<feature type="binding site" evidence="12">
    <location>
        <position position="206"/>
    </location>
    <ligand>
        <name>Zn(2+)</name>
        <dbReference type="ChEBI" id="CHEBI:29105"/>
        <label>1</label>
    </ligand>
</feature>
<dbReference type="PANTHER" id="PTHR43096:SF48">
    <property type="entry name" value="CHAPERONE PROTEIN DNAJ"/>
    <property type="match status" value="1"/>
</dbReference>
<evidence type="ECO:0000313" key="16">
    <source>
        <dbReference type="EMBL" id="PKI79787.1"/>
    </source>
</evidence>
<feature type="domain" description="CR-type" evidence="15">
    <location>
        <begin position="138"/>
        <end position="215"/>
    </location>
</feature>
<dbReference type="InterPro" id="IPR002939">
    <property type="entry name" value="DnaJ_C"/>
</dbReference>
<dbReference type="InterPro" id="IPR008971">
    <property type="entry name" value="HSP40/DnaJ_pept-bd"/>
</dbReference>
<comment type="subcellular location">
    <subcellularLocation>
        <location evidence="12">Cytoplasm</location>
    </subcellularLocation>
</comment>
<feature type="binding site" evidence="12">
    <location>
        <position position="167"/>
    </location>
    <ligand>
        <name>Zn(2+)</name>
        <dbReference type="ChEBI" id="CHEBI:29105"/>
        <label>2</label>
    </ligand>
</feature>
<comment type="subunit">
    <text evidence="12">Homodimer.</text>
</comment>
<keyword evidence="4 12" id="KW-0677">Repeat</keyword>
<evidence type="ECO:0000256" key="12">
    <source>
        <dbReference type="HAMAP-Rule" id="MF_01152"/>
    </source>
</evidence>
<dbReference type="CDD" id="cd06257">
    <property type="entry name" value="DnaJ"/>
    <property type="match status" value="1"/>
</dbReference>
<feature type="zinc finger region" description="CR-type" evidence="13">
    <location>
        <begin position="138"/>
        <end position="215"/>
    </location>
</feature>
<dbReference type="Pfam" id="PF00684">
    <property type="entry name" value="DnaJ_CXXCXGXG"/>
    <property type="match status" value="1"/>
</dbReference>
<reference evidence="16 17" key="1">
    <citation type="submission" date="2017-09" db="EMBL/GenBank/DDBJ databases">
        <title>Genomics of the genus Arcobacter.</title>
        <authorList>
            <person name="Perez-Cataluna A."/>
            <person name="Figueras M.J."/>
            <person name="Salas-Masso N."/>
        </authorList>
    </citation>
    <scope>NUCLEOTIDE SEQUENCE [LARGE SCALE GENOMIC DNA]</scope>
    <source>
        <strain evidence="16 17">DSM 18005</strain>
    </source>
</reference>
<comment type="domain">
    <text evidence="12">The J domain is necessary and sufficient to stimulate DnaK ATPase activity. Zinc center 1 plays an important role in the autonomous, DnaK-independent chaperone activity of DnaJ. Zinc center 2 is essential for interaction with DnaK and for DnaJ activity.</text>
</comment>
<evidence type="ECO:0000256" key="13">
    <source>
        <dbReference type="PROSITE-ProRule" id="PRU00546"/>
    </source>
</evidence>
<accession>A0A2N1IZR0</accession>
<evidence type="ECO:0000256" key="10">
    <source>
        <dbReference type="ARBA" id="ARBA00061004"/>
    </source>
</evidence>
<evidence type="ECO:0000313" key="17">
    <source>
        <dbReference type="Proteomes" id="UP000233248"/>
    </source>
</evidence>
<keyword evidence="3 12" id="KW-0479">Metal-binding</keyword>
<dbReference type="FunFam" id="2.10.230.10:FF:000002">
    <property type="entry name" value="Molecular chaperone DnaJ"/>
    <property type="match status" value="1"/>
</dbReference>
<dbReference type="CDD" id="cd10719">
    <property type="entry name" value="DnaJ_zf"/>
    <property type="match status" value="1"/>
</dbReference>
<feature type="binding site" evidence="12">
    <location>
        <position position="151"/>
    </location>
    <ligand>
        <name>Zn(2+)</name>
        <dbReference type="ChEBI" id="CHEBI:29105"/>
        <label>1</label>
    </ligand>
</feature>
<dbReference type="InterPro" id="IPR018253">
    <property type="entry name" value="DnaJ_domain_CS"/>
</dbReference>
<evidence type="ECO:0000256" key="2">
    <source>
        <dbReference type="ARBA" id="ARBA00022705"/>
    </source>
</evidence>
<keyword evidence="7 12" id="KW-0346">Stress response</keyword>
<dbReference type="InterPro" id="IPR001623">
    <property type="entry name" value="DnaJ_domain"/>
</dbReference>
<dbReference type="SMART" id="SM00271">
    <property type="entry name" value="DnaJ"/>
    <property type="match status" value="1"/>
</dbReference>
<feature type="binding site" evidence="12">
    <location>
        <position position="154"/>
    </location>
    <ligand>
        <name>Zn(2+)</name>
        <dbReference type="ChEBI" id="CHEBI:29105"/>
        <label>1</label>
    </ligand>
</feature>
<keyword evidence="5 12" id="KW-0863">Zinc-finger</keyword>
<organism evidence="16 17">
    <name type="scientific">Malaciobacter halophilus</name>
    <dbReference type="NCBI Taxonomy" id="197482"/>
    <lineage>
        <taxon>Bacteria</taxon>
        <taxon>Pseudomonadati</taxon>
        <taxon>Campylobacterota</taxon>
        <taxon>Epsilonproteobacteria</taxon>
        <taxon>Campylobacterales</taxon>
        <taxon>Arcobacteraceae</taxon>
        <taxon>Malaciobacter</taxon>
    </lineage>
</organism>
<keyword evidence="8 12" id="KW-0143">Chaperone</keyword>
<dbReference type="Gene3D" id="1.10.287.110">
    <property type="entry name" value="DnaJ domain"/>
    <property type="match status" value="1"/>
</dbReference>
<keyword evidence="1 12" id="KW-0963">Cytoplasm</keyword>
<dbReference type="PANTHER" id="PTHR43096">
    <property type="entry name" value="DNAJ HOMOLOG 1, MITOCHONDRIAL-RELATED"/>
    <property type="match status" value="1"/>
</dbReference>
<feature type="binding site" evidence="12">
    <location>
        <position position="192"/>
    </location>
    <ligand>
        <name>Zn(2+)</name>
        <dbReference type="ChEBI" id="CHEBI:29105"/>
        <label>2</label>
    </ligand>
</feature>
<dbReference type="InterPro" id="IPR036869">
    <property type="entry name" value="J_dom_sf"/>
</dbReference>
<evidence type="ECO:0000256" key="8">
    <source>
        <dbReference type="ARBA" id="ARBA00023186"/>
    </source>
</evidence>
<protein>
    <recommendedName>
        <fullName evidence="11 12">Chaperone protein DnaJ</fullName>
    </recommendedName>
</protein>
<dbReference type="SUPFAM" id="SSF49493">
    <property type="entry name" value="HSP40/DnaJ peptide-binding domain"/>
    <property type="match status" value="2"/>
</dbReference>
<evidence type="ECO:0000259" key="15">
    <source>
        <dbReference type="PROSITE" id="PS51188"/>
    </source>
</evidence>
<evidence type="ECO:0000256" key="7">
    <source>
        <dbReference type="ARBA" id="ARBA00023016"/>
    </source>
</evidence>
<proteinExistence type="inferred from homology"/>
<dbReference type="GO" id="GO:0005737">
    <property type="term" value="C:cytoplasm"/>
    <property type="evidence" value="ECO:0007669"/>
    <property type="project" value="UniProtKB-SubCell"/>
</dbReference>
<comment type="cofactor">
    <cofactor evidence="12">
        <name>Zn(2+)</name>
        <dbReference type="ChEBI" id="CHEBI:29105"/>
    </cofactor>
    <text evidence="12">Binds 2 Zn(2+) ions per monomer.</text>
</comment>
<dbReference type="KEGG" id="ahs:AHALO_1295"/>
<dbReference type="Gene3D" id="2.60.260.20">
    <property type="entry name" value="Urease metallochaperone UreE, N-terminal domain"/>
    <property type="match status" value="2"/>
</dbReference>
<evidence type="ECO:0000259" key="14">
    <source>
        <dbReference type="PROSITE" id="PS50076"/>
    </source>
</evidence>
<dbReference type="GO" id="GO:0008270">
    <property type="term" value="F:zinc ion binding"/>
    <property type="evidence" value="ECO:0007669"/>
    <property type="project" value="UniProtKB-UniRule"/>
</dbReference>
<dbReference type="CDD" id="cd10747">
    <property type="entry name" value="DnaJ_C"/>
    <property type="match status" value="1"/>
</dbReference>
<dbReference type="InterPro" id="IPR012724">
    <property type="entry name" value="DnaJ"/>
</dbReference>
<dbReference type="SUPFAM" id="SSF57938">
    <property type="entry name" value="DnaJ/Hsp40 cysteine-rich domain"/>
    <property type="match status" value="1"/>
</dbReference>
<dbReference type="InterPro" id="IPR036410">
    <property type="entry name" value="HSP_DnaJ_Cys-rich_dom_sf"/>
</dbReference>
<dbReference type="PROSITE" id="PS50076">
    <property type="entry name" value="DNAJ_2"/>
    <property type="match status" value="1"/>
</dbReference>
<dbReference type="Pfam" id="PF01556">
    <property type="entry name" value="DnaJ_C"/>
    <property type="match status" value="1"/>
</dbReference>
<dbReference type="OrthoDB" id="9779889at2"/>
<evidence type="ECO:0000256" key="11">
    <source>
        <dbReference type="ARBA" id="ARBA00067609"/>
    </source>
</evidence>
<dbReference type="GO" id="GO:0051082">
    <property type="term" value="F:unfolded protein binding"/>
    <property type="evidence" value="ECO:0007669"/>
    <property type="project" value="UniProtKB-UniRule"/>
</dbReference>
<dbReference type="HAMAP" id="MF_01152">
    <property type="entry name" value="DnaJ"/>
    <property type="match status" value="1"/>
</dbReference>
<dbReference type="InterPro" id="IPR001305">
    <property type="entry name" value="HSP_DnaJ_Cys-rich_dom"/>
</dbReference>
<feature type="repeat" description="CXXCXGXG motif" evidence="12">
    <location>
        <begin position="167"/>
        <end position="174"/>
    </location>
</feature>
<comment type="similarity">
    <text evidence="10 12">Belongs to the DnaJ family.</text>
</comment>
<dbReference type="PROSITE" id="PS51188">
    <property type="entry name" value="ZF_CR"/>
    <property type="match status" value="1"/>
</dbReference>
<name>A0A2N1IZR0_9BACT</name>
<dbReference type="GO" id="GO:0005524">
    <property type="term" value="F:ATP binding"/>
    <property type="evidence" value="ECO:0007669"/>
    <property type="project" value="InterPro"/>
</dbReference>
<dbReference type="RefSeq" id="WP_101185855.1">
    <property type="nucleotide sequence ID" value="NZ_CP031218.1"/>
</dbReference>
<keyword evidence="2 12" id="KW-0235">DNA replication</keyword>
<keyword evidence="17" id="KW-1185">Reference proteome</keyword>
<gene>
    <name evidence="12 16" type="primary">dnaJ</name>
    <name evidence="16" type="ORF">CP960_12660</name>
</gene>
<dbReference type="FunFam" id="1.10.287.110:FF:000034">
    <property type="entry name" value="Chaperone protein DnaJ"/>
    <property type="match status" value="1"/>
</dbReference>
<feature type="domain" description="J" evidence="14">
    <location>
        <begin position="5"/>
        <end position="70"/>
    </location>
</feature>
<feature type="binding site" evidence="12">
    <location>
        <position position="189"/>
    </location>
    <ligand>
        <name>Zn(2+)</name>
        <dbReference type="ChEBI" id="CHEBI:29105"/>
        <label>2</label>
    </ligand>
</feature>
<dbReference type="GO" id="GO:0009408">
    <property type="term" value="P:response to heat"/>
    <property type="evidence" value="ECO:0007669"/>
    <property type="project" value="InterPro"/>
</dbReference>
<feature type="binding site" evidence="12">
    <location>
        <position position="170"/>
    </location>
    <ligand>
        <name>Zn(2+)</name>
        <dbReference type="ChEBI" id="CHEBI:29105"/>
        <label>2</label>
    </ligand>
</feature>
<evidence type="ECO:0000256" key="1">
    <source>
        <dbReference type="ARBA" id="ARBA00022490"/>
    </source>
</evidence>